<evidence type="ECO:0008006" key="4">
    <source>
        <dbReference type="Google" id="ProtNLM"/>
    </source>
</evidence>
<feature type="signal peptide" evidence="1">
    <location>
        <begin position="1"/>
        <end position="19"/>
    </location>
</feature>
<sequence length="354" mass="38838">MKKIIYSLGVCLVATQLQAQVFNGTDFYVSEGAVVSFNTDVVNEGKLTNNGKIHFQKNFENLSSVKSSGVVVFDGSAPQVLRSSKELALGQLFLDNDLKLETSLRIDESLSFRRGVIESSSQNPLVFGENGKYNGASDFSHVKGVVTKEGTESFEFPLGDGTNFRSFRVARSNESQKLTASYSFRSPLNVSEQVSEGVDALNQSEFWSLRSELARGAAQVSVNGSSDLDGIAFLDKGTWSMTEDANLSAATNLKDGTLFTLARSRNIQANIGVYPNPTEGEFFLKLAGMNENEMITVDITNQDGSKIMHKEGFVRDLRKAYTLPENLPATELTVRVVREGSSKKALYQKMILNK</sequence>
<organism evidence="2 3">
    <name type="scientific">Emticicia soli</name>
    <dbReference type="NCBI Taxonomy" id="2027878"/>
    <lineage>
        <taxon>Bacteria</taxon>
        <taxon>Pseudomonadati</taxon>
        <taxon>Bacteroidota</taxon>
        <taxon>Cytophagia</taxon>
        <taxon>Cytophagales</taxon>
        <taxon>Leadbetterellaceae</taxon>
        <taxon>Emticicia</taxon>
    </lineage>
</organism>
<dbReference type="Proteomes" id="UP001597510">
    <property type="component" value="Unassembled WGS sequence"/>
</dbReference>
<proteinExistence type="predicted"/>
<gene>
    <name evidence="2" type="ORF">ACFSR2_04170</name>
</gene>
<keyword evidence="3" id="KW-1185">Reference proteome</keyword>
<reference evidence="3" key="1">
    <citation type="journal article" date="2019" name="Int. J. Syst. Evol. Microbiol.">
        <title>The Global Catalogue of Microorganisms (GCM) 10K type strain sequencing project: providing services to taxonomists for standard genome sequencing and annotation.</title>
        <authorList>
            <consortium name="The Broad Institute Genomics Platform"/>
            <consortium name="The Broad Institute Genome Sequencing Center for Infectious Disease"/>
            <person name="Wu L."/>
            <person name="Ma J."/>
        </authorList>
    </citation>
    <scope>NUCLEOTIDE SEQUENCE [LARGE SCALE GENOMIC DNA]</scope>
    <source>
        <strain evidence="3">KCTC 52344</strain>
    </source>
</reference>
<accession>A0ABW5J4H1</accession>
<feature type="chain" id="PRO_5046597896" description="T9SS C-terminal target domain-containing protein" evidence="1">
    <location>
        <begin position="20"/>
        <end position="354"/>
    </location>
</feature>
<dbReference type="EMBL" id="JBHULC010000004">
    <property type="protein sequence ID" value="MFD2520068.1"/>
    <property type="molecule type" value="Genomic_DNA"/>
</dbReference>
<evidence type="ECO:0000313" key="3">
    <source>
        <dbReference type="Proteomes" id="UP001597510"/>
    </source>
</evidence>
<comment type="caution">
    <text evidence="2">The sequence shown here is derived from an EMBL/GenBank/DDBJ whole genome shotgun (WGS) entry which is preliminary data.</text>
</comment>
<evidence type="ECO:0000256" key="1">
    <source>
        <dbReference type="SAM" id="SignalP"/>
    </source>
</evidence>
<dbReference type="RefSeq" id="WP_340235477.1">
    <property type="nucleotide sequence ID" value="NZ_JBBEWC010000004.1"/>
</dbReference>
<keyword evidence="1" id="KW-0732">Signal</keyword>
<protein>
    <recommendedName>
        <fullName evidence="4">T9SS C-terminal target domain-containing protein</fullName>
    </recommendedName>
</protein>
<name>A0ABW5J4H1_9BACT</name>
<evidence type="ECO:0000313" key="2">
    <source>
        <dbReference type="EMBL" id="MFD2520068.1"/>
    </source>
</evidence>